<evidence type="ECO:0000259" key="2">
    <source>
        <dbReference type="Pfam" id="PF00582"/>
    </source>
</evidence>
<dbReference type="RefSeq" id="WP_241274982.1">
    <property type="nucleotide sequence ID" value="NZ_JAKZGS010000007.1"/>
</dbReference>
<dbReference type="CDD" id="cd00293">
    <property type="entry name" value="USP-like"/>
    <property type="match status" value="2"/>
</dbReference>
<keyword evidence="4" id="KW-1185">Reference proteome</keyword>
<dbReference type="PANTHER" id="PTHR46268">
    <property type="entry name" value="STRESS RESPONSE PROTEIN NHAX"/>
    <property type="match status" value="1"/>
</dbReference>
<dbReference type="EMBL" id="JAKZGS010000007">
    <property type="protein sequence ID" value="MCH7398469.1"/>
    <property type="molecule type" value="Genomic_DNA"/>
</dbReference>
<feature type="domain" description="UspA" evidence="2">
    <location>
        <begin position="1"/>
        <end position="147"/>
    </location>
</feature>
<organism evidence="3 4">
    <name type="scientific">Belliella calami</name>
    <dbReference type="NCBI Taxonomy" id="2923436"/>
    <lineage>
        <taxon>Bacteria</taxon>
        <taxon>Pseudomonadati</taxon>
        <taxon>Bacteroidota</taxon>
        <taxon>Cytophagia</taxon>
        <taxon>Cytophagales</taxon>
        <taxon>Cyclobacteriaceae</taxon>
        <taxon>Belliella</taxon>
    </lineage>
</organism>
<evidence type="ECO:0000313" key="3">
    <source>
        <dbReference type="EMBL" id="MCH7398469.1"/>
    </source>
</evidence>
<dbReference type="PANTHER" id="PTHR46268:SF6">
    <property type="entry name" value="UNIVERSAL STRESS PROTEIN UP12"/>
    <property type="match status" value="1"/>
</dbReference>
<dbReference type="Gene3D" id="3.40.50.620">
    <property type="entry name" value="HUPs"/>
    <property type="match status" value="2"/>
</dbReference>
<gene>
    <name evidence="3" type="ORF">MM236_10735</name>
</gene>
<comment type="caution">
    <text evidence="3">The sequence shown here is derived from an EMBL/GenBank/DDBJ whole genome shotgun (WGS) entry which is preliminary data.</text>
</comment>
<name>A0ABS9UPZ0_9BACT</name>
<evidence type="ECO:0000313" key="4">
    <source>
        <dbReference type="Proteomes" id="UP001165488"/>
    </source>
</evidence>
<dbReference type="InterPro" id="IPR006015">
    <property type="entry name" value="Universal_stress_UspA"/>
</dbReference>
<comment type="similarity">
    <text evidence="1">Belongs to the universal stress protein A family.</text>
</comment>
<dbReference type="Pfam" id="PF00582">
    <property type="entry name" value="Usp"/>
    <property type="match status" value="2"/>
</dbReference>
<dbReference type="Proteomes" id="UP001165488">
    <property type="component" value="Unassembled WGS sequence"/>
</dbReference>
<feature type="domain" description="UspA" evidence="2">
    <location>
        <begin position="155"/>
        <end position="277"/>
    </location>
</feature>
<sequence>MKTILVPYDFSKEAQNALEFAQGLASKTKAHLKLLHVLEAPTMTSLGTMGTVESGNEIDQIYVIELIEKRKTQLAEIEALHENVDYKFSTKLVFGNPYAGITKEVTDFEANLIVMGSKGTSGLEELLIGSNTEKIVRNASCPVITVKDKRDVSEIKKIVFASDFGESAAKVVNKLKKLVSVLEAELALVKINTPSMFENTRSSKKTMEEFVREHQLENYSMEVFNSSSEEEGIIEFAEDSNADLIAMATHGRTGFLHLLSGSIAEDVVNHAKRPVWTMKVK</sequence>
<dbReference type="InterPro" id="IPR014729">
    <property type="entry name" value="Rossmann-like_a/b/a_fold"/>
</dbReference>
<evidence type="ECO:0000256" key="1">
    <source>
        <dbReference type="ARBA" id="ARBA00008791"/>
    </source>
</evidence>
<accession>A0ABS9UPZ0</accession>
<reference evidence="3" key="1">
    <citation type="submission" date="2022-03" db="EMBL/GenBank/DDBJ databases">
        <title>De novo assembled genomes of Belliella spp. (Cyclobacteriaceae) strains.</title>
        <authorList>
            <person name="Szabo A."/>
            <person name="Korponai K."/>
            <person name="Felfoldi T."/>
        </authorList>
    </citation>
    <scope>NUCLEOTIDE SEQUENCE</scope>
    <source>
        <strain evidence="3">DSM 107340</strain>
    </source>
</reference>
<dbReference type="InterPro" id="IPR006016">
    <property type="entry name" value="UspA"/>
</dbReference>
<proteinExistence type="inferred from homology"/>
<dbReference type="PRINTS" id="PR01438">
    <property type="entry name" value="UNVRSLSTRESS"/>
</dbReference>
<protein>
    <submittedName>
        <fullName evidence="3">Universal stress protein</fullName>
    </submittedName>
</protein>
<dbReference type="SUPFAM" id="SSF52402">
    <property type="entry name" value="Adenine nucleotide alpha hydrolases-like"/>
    <property type="match status" value="2"/>
</dbReference>